<accession>F6DKL8</accession>
<evidence type="ECO:0000256" key="3">
    <source>
        <dbReference type="ARBA" id="ARBA00022485"/>
    </source>
</evidence>
<dbReference type="GO" id="GO:0043365">
    <property type="term" value="F:[formate-C-acetyltransferase]-activating enzyme activity"/>
    <property type="evidence" value="ECO:0007669"/>
    <property type="project" value="UniProtKB-EC"/>
</dbReference>
<evidence type="ECO:0000256" key="6">
    <source>
        <dbReference type="ARBA" id="ARBA00023002"/>
    </source>
</evidence>
<dbReference type="InterPro" id="IPR007197">
    <property type="entry name" value="rSAM"/>
</dbReference>
<dbReference type="KEGG" id="dru:Desru_2142"/>
<dbReference type="RefSeq" id="WP_013842153.1">
    <property type="nucleotide sequence ID" value="NC_015589.1"/>
</dbReference>
<feature type="domain" description="4Fe-4S ferredoxin-type" evidence="10">
    <location>
        <begin position="47"/>
        <end position="76"/>
    </location>
</feature>
<evidence type="ECO:0000256" key="2">
    <source>
        <dbReference type="ARBA" id="ARBA00009777"/>
    </source>
</evidence>
<dbReference type="PROSITE" id="PS51918">
    <property type="entry name" value="RADICAL_SAM"/>
    <property type="match status" value="1"/>
</dbReference>
<keyword evidence="3" id="KW-0004">4Fe-4S</keyword>
<sequence length="302" mass="33604">MEATGQIFQIQRWSVHDGPGLRTTIFFKGCPLRCRWCANPESWNSNPEILFFRDRCTGCGQCTSTCAAKALVMENGHPLLDKEKCRVCNQCCEICPTGARKKMGFRIPVGEVVKAVQRDAVFYRESGGGVTFSGGEPFAQGVFLRSLAAACKKLNIDTAVETSGYFSWESSRDILELLDHVLVDIKHMDPQTHRQLTGVSNRQILDNIIAMSRIHPHVLVRVPLISGINDQEENLREMCRFLVENTSITGVELLPYHHLGVAKFRALGFTGAPVYKTPGEEKQVALKGLIASYGLENIDFKA</sequence>
<dbReference type="PANTHER" id="PTHR30352:SF4">
    <property type="entry name" value="PYRUVATE FORMATE-LYASE 2-ACTIVATING ENZYME"/>
    <property type="match status" value="1"/>
</dbReference>
<dbReference type="PROSITE" id="PS01087">
    <property type="entry name" value="RADICAL_ACTIVATING"/>
    <property type="match status" value="1"/>
</dbReference>
<reference evidence="13" key="1">
    <citation type="submission" date="2011-05" db="EMBL/GenBank/DDBJ databases">
        <title>Complete sequence of Desulfotomaculum ruminis DSM 2154.</title>
        <authorList>
            <person name="Lucas S."/>
            <person name="Copeland A."/>
            <person name="Lapidus A."/>
            <person name="Cheng J.-F."/>
            <person name="Goodwin L."/>
            <person name="Pitluck S."/>
            <person name="Lu M."/>
            <person name="Detter J.C."/>
            <person name="Han C."/>
            <person name="Tapia R."/>
            <person name="Land M."/>
            <person name="Hauser L."/>
            <person name="Kyrpides N."/>
            <person name="Ivanova N."/>
            <person name="Mikhailova N."/>
            <person name="Pagani I."/>
            <person name="Stams A.J.M."/>
            <person name="Plugge C.M."/>
            <person name="Muyzer G."/>
            <person name="Kuever J."/>
            <person name="Parshina S.N."/>
            <person name="Ivanova A.E."/>
            <person name="Nazina T.N."/>
            <person name="Brambilla E."/>
            <person name="Spring S."/>
            <person name="Klenk H.-P."/>
            <person name="Woyke T."/>
        </authorList>
    </citation>
    <scope>NUCLEOTIDE SEQUENCE [LARGE SCALE GENOMIC DNA]</scope>
    <source>
        <strain evidence="13">ATCC 23193 / DSM 2154 / NCIB 8452 / DL</strain>
    </source>
</reference>
<dbReference type="Gene3D" id="3.20.20.70">
    <property type="entry name" value="Aldolase class I"/>
    <property type="match status" value="1"/>
</dbReference>
<reference evidence="12 13" key="2">
    <citation type="journal article" date="2012" name="Stand. Genomic Sci.">
        <title>Complete genome sequence of the sulfate-reducing firmicute Desulfotomaculum ruminis type strain (DL(T)).</title>
        <authorList>
            <person name="Spring S."/>
            <person name="Visser M."/>
            <person name="Lu M."/>
            <person name="Copeland A."/>
            <person name="Lapidus A."/>
            <person name="Lucas S."/>
            <person name="Cheng J.F."/>
            <person name="Han C."/>
            <person name="Tapia R."/>
            <person name="Goodwin L.A."/>
            <person name="Pitluck S."/>
            <person name="Ivanova N."/>
            <person name="Land M."/>
            <person name="Hauser L."/>
            <person name="Larimer F."/>
            <person name="Rohde M."/>
            <person name="Goker M."/>
            <person name="Detter J.C."/>
            <person name="Kyrpides N.C."/>
            <person name="Woyke T."/>
            <person name="Schaap P.J."/>
            <person name="Plugge C.M."/>
            <person name="Muyzer G."/>
            <person name="Kuever J."/>
            <person name="Pereira I.A."/>
            <person name="Parshina S.N."/>
            <person name="Bernier-Latmani R."/>
            <person name="Stams A.J."/>
            <person name="Klenk H.P."/>
        </authorList>
    </citation>
    <scope>NUCLEOTIDE SEQUENCE [LARGE SCALE GENOMIC DNA]</scope>
    <source>
        <strain evidence="13">ATCC 23193 / DSM 2154 / NCIB 8452 / DL</strain>
    </source>
</reference>
<evidence type="ECO:0000313" key="12">
    <source>
        <dbReference type="EMBL" id="AEG60393.1"/>
    </source>
</evidence>
<dbReference type="InterPro" id="IPR017896">
    <property type="entry name" value="4Fe4S_Fe-S-bd"/>
</dbReference>
<dbReference type="NCBIfam" id="TIGR02494">
    <property type="entry name" value="PFLE_PFLC"/>
    <property type="match status" value="1"/>
</dbReference>
<dbReference type="eggNOG" id="COG1180">
    <property type="taxonomic scope" value="Bacteria"/>
</dbReference>
<dbReference type="InterPro" id="IPR040074">
    <property type="entry name" value="BssD/PflA/YjjW"/>
</dbReference>
<dbReference type="STRING" id="696281.Desru_2142"/>
<feature type="domain" description="Radical SAM core" evidence="11">
    <location>
        <begin position="16"/>
        <end position="299"/>
    </location>
</feature>
<dbReference type="Pfam" id="PF04055">
    <property type="entry name" value="Radical_SAM"/>
    <property type="match status" value="1"/>
</dbReference>
<dbReference type="PROSITE" id="PS51379">
    <property type="entry name" value="4FE4S_FER_2"/>
    <property type="match status" value="2"/>
</dbReference>
<keyword evidence="4" id="KW-0949">S-adenosyl-L-methionine</keyword>
<comment type="cofactor">
    <cofactor evidence="1">
        <name>[4Fe-4S] cluster</name>
        <dbReference type="ChEBI" id="CHEBI:49883"/>
    </cofactor>
</comment>
<dbReference type="PIRSF" id="PIRSF000371">
    <property type="entry name" value="PFL_act_enz"/>
    <property type="match status" value="1"/>
</dbReference>
<comment type="similarity">
    <text evidence="2">Belongs to the organic radical-activating enzymes family.</text>
</comment>
<evidence type="ECO:0000256" key="4">
    <source>
        <dbReference type="ARBA" id="ARBA00022691"/>
    </source>
</evidence>
<evidence type="ECO:0000256" key="8">
    <source>
        <dbReference type="ARBA" id="ARBA00023014"/>
    </source>
</evidence>
<evidence type="ECO:0000256" key="5">
    <source>
        <dbReference type="ARBA" id="ARBA00022723"/>
    </source>
</evidence>
<name>F6DKL8_DESRL</name>
<dbReference type="OrthoDB" id="9782387at2"/>
<keyword evidence="7" id="KW-0408">Iron</keyword>
<keyword evidence="5" id="KW-0479">Metal-binding</keyword>
<dbReference type="AlphaFoldDB" id="F6DKL8"/>
<dbReference type="SUPFAM" id="SSF102114">
    <property type="entry name" value="Radical SAM enzymes"/>
    <property type="match status" value="1"/>
</dbReference>
<dbReference type="GO" id="GO:0051539">
    <property type="term" value="F:4 iron, 4 sulfur cluster binding"/>
    <property type="evidence" value="ECO:0007669"/>
    <property type="project" value="UniProtKB-KW"/>
</dbReference>
<dbReference type="SFLD" id="SFLDG01118">
    <property type="entry name" value="activating_enzymes__group_2"/>
    <property type="match status" value="1"/>
</dbReference>
<dbReference type="CDD" id="cd01335">
    <property type="entry name" value="Radical_SAM"/>
    <property type="match status" value="1"/>
</dbReference>
<evidence type="ECO:0000313" key="13">
    <source>
        <dbReference type="Proteomes" id="UP000009234"/>
    </source>
</evidence>
<proteinExistence type="inferred from homology"/>
<comment type="catalytic activity">
    <reaction evidence="9">
        <text>glycyl-[protein] + reduced [flavodoxin] + S-adenosyl-L-methionine = glycin-2-yl radical-[protein] + semiquinone [flavodoxin] + 5'-deoxyadenosine + L-methionine + H(+)</text>
        <dbReference type="Rhea" id="RHEA:61976"/>
        <dbReference type="Rhea" id="RHEA-COMP:10622"/>
        <dbReference type="Rhea" id="RHEA-COMP:14480"/>
        <dbReference type="Rhea" id="RHEA-COMP:15993"/>
        <dbReference type="Rhea" id="RHEA-COMP:15994"/>
        <dbReference type="ChEBI" id="CHEBI:15378"/>
        <dbReference type="ChEBI" id="CHEBI:17319"/>
        <dbReference type="ChEBI" id="CHEBI:29947"/>
        <dbReference type="ChEBI" id="CHEBI:32722"/>
        <dbReference type="ChEBI" id="CHEBI:57618"/>
        <dbReference type="ChEBI" id="CHEBI:57844"/>
        <dbReference type="ChEBI" id="CHEBI:59789"/>
        <dbReference type="ChEBI" id="CHEBI:140311"/>
    </reaction>
</comment>
<keyword evidence="13" id="KW-1185">Reference proteome</keyword>
<feature type="domain" description="4Fe-4S ferredoxin-type" evidence="10">
    <location>
        <begin position="77"/>
        <end position="105"/>
    </location>
</feature>
<keyword evidence="6 12" id="KW-0560">Oxidoreductase</keyword>
<dbReference type="InterPro" id="IPR013785">
    <property type="entry name" value="Aldolase_TIM"/>
</dbReference>
<dbReference type="PANTHER" id="PTHR30352">
    <property type="entry name" value="PYRUVATE FORMATE-LYASE-ACTIVATING ENZYME"/>
    <property type="match status" value="1"/>
</dbReference>
<dbReference type="Proteomes" id="UP000009234">
    <property type="component" value="Chromosome"/>
</dbReference>
<dbReference type="EMBL" id="CP002780">
    <property type="protein sequence ID" value="AEG60393.1"/>
    <property type="molecule type" value="Genomic_DNA"/>
</dbReference>
<dbReference type="SFLD" id="SFLDG01066">
    <property type="entry name" value="organic_radical-activating_enz"/>
    <property type="match status" value="1"/>
</dbReference>
<dbReference type="InterPro" id="IPR034457">
    <property type="entry name" value="Organic_radical-activating"/>
</dbReference>
<dbReference type="InterPro" id="IPR001989">
    <property type="entry name" value="Radical_activat_CS"/>
</dbReference>
<dbReference type="Pfam" id="PF13353">
    <property type="entry name" value="Fer4_12"/>
    <property type="match status" value="1"/>
</dbReference>
<evidence type="ECO:0000259" key="10">
    <source>
        <dbReference type="PROSITE" id="PS51379"/>
    </source>
</evidence>
<dbReference type="GO" id="GO:0046872">
    <property type="term" value="F:metal ion binding"/>
    <property type="evidence" value="ECO:0007669"/>
    <property type="project" value="UniProtKB-KW"/>
</dbReference>
<dbReference type="SUPFAM" id="SSF54862">
    <property type="entry name" value="4Fe-4S ferredoxins"/>
    <property type="match status" value="1"/>
</dbReference>
<dbReference type="SFLD" id="SFLDS00029">
    <property type="entry name" value="Radical_SAM"/>
    <property type="match status" value="1"/>
</dbReference>
<dbReference type="HOGENOM" id="CLU_058969_0_0_9"/>
<evidence type="ECO:0000259" key="11">
    <source>
        <dbReference type="PROSITE" id="PS51918"/>
    </source>
</evidence>
<protein>
    <submittedName>
        <fullName evidence="12">Glycyl-radical enzyme activating protein family</fullName>
        <ecNumber evidence="12">1.97.1.4</ecNumber>
    </submittedName>
</protein>
<evidence type="ECO:0000256" key="9">
    <source>
        <dbReference type="ARBA" id="ARBA00047365"/>
    </source>
</evidence>
<keyword evidence="8" id="KW-0411">Iron-sulfur</keyword>
<evidence type="ECO:0000256" key="1">
    <source>
        <dbReference type="ARBA" id="ARBA00001966"/>
    </source>
</evidence>
<gene>
    <name evidence="12" type="ordered locus">Desru_2142</name>
</gene>
<dbReference type="InterPro" id="IPR012839">
    <property type="entry name" value="Organic_radical_activase"/>
</dbReference>
<evidence type="ECO:0000256" key="7">
    <source>
        <dbReference type="ARBA" id="ARBA00023004"/>
    </source>
</evidence>
<organism evidence="12 13">
    <name type="scientific">Desulforamulus ruminis (strain ATCC 23193 / DSM 2154 / NCIMB 8452 / DL)</name>
    <name type="common">Desulfotomaculum ruminis</name>
    <dbReference type="NCBI Taxonomy" id="696281"/>
    <lineage>
        <taxon>Bacteria</taxon>
        <taxon>Bacillati</taxon>
        <taxon>Bacillota</taxon>
        <taxon>Clostridia</taxon>
        <taxon>Eubacteriales</taxon>
        <taxon>Peptococcaceae</taxon>
        <taxon>Desulforamulus</taxon>
    </lineage>
</organism>
<dbReference type="InterPro" id="IPR058240">
    <property type="entry name" value="rSAM_sf"/>
</dbReference>
<dbReference type="EC" id="1.97.1.4" evidence="12"/>
<dbReference type="Gene3D" id="3.80.30.10">
    <property type="entry name" value="pyruvate-formate lyase- activating enzyme"/>
    <property type="match status" value="1"/>
</dbReference>